<gene>
    <name evidence="3" type="ORF">AWM75_05210</name>
</gene>
<dbReference type="AlphaFoldDB" id="A0A120IAY0"/>
<evidence type="ECO:0000256" key="1">
    <source>
        <dbReference type="SAM" id="MobiDB-lite"/>
    </source>
</evidence>
<organism evidence="3 4">
    <name type="scientific">Aerococcus urinaehominis</name>
    <dbReference type="NCBI Taxonomy" id="128944"/>
    <lineage>
        <taxon>Bacteria</taxon>
        <taxon>Bacillati</taxon>
        <taxon>Bacillota</taxon>
        <taxon>Bacilli</taxon>
        <taxon>Lactobacillales</taxon>
        <taxon>Aerococcaceae</taxon>
        <taxon>Aerococcus</taxon>
    </lineage>
</organism>
<dbReference type="KEGG" id="auh:AWM75_05210"/>
<reference evidence="4" key="2">
    <citation type="submission" date="2016-01" db="EMBL/GenBank/DDBJ databases">
        <title>Six Aerococcus type strain genome sequencing and assembly using PacBio and Illumina Hiseq.</title>
        <authorList>
            <person name="Carkaci D."/>
            <person name="Dargis R."/>
            <person name="Nielsen X.C."/>
            <person name="Skovgaard O."/>
            <person name="Fuursted K."/>
            <person name="Christensen J.J."/>
        </authorList>
    </citation>
    <scope>NUCLEOTIDE SEQUENCE [LARGE SCALE GENOMIC DNA]</scope>
    <source>
        <strain evidence="4">CCUG42038B</strain>
    </source>
</reference>
<dbReference type="RefSeq" id="WP_067979151.1">
    <property type="nucleotide sequence ID" value="NZ_CP014163.1"/>
</dbReference>
<accession>A0A120IAY0</accession>
<feature type="region of interest" description="Disordered" evidence="1">
    <location>
        <begin position="122"/>
        <end position="148"/>
    </location>
</feature>
<feature type="domain" description="DUF4097" evidence="2">
    <location>
        <begin position="262"/>
        <end position="451"/>
    </location>
</feature>
<evidence type="ECO:0000313" key="3">
    <source>
        <dbReference type="EMBL" id="AMB99430.1"/>
    </source>
</evidence>
<keyword evidence="4" id="KW-1185">Reference proteome</keyword>
<proteinExistence type="predicted"/>
<dbReference type="Proteomes" id="UP000062260">
    <property type="component" value="Chromosome"/>
</dbReference>
<dbReference type="OrthoDB" id="2136303at2"/>
<evidence type="ECO:0000313" key="4">
    <source>
        <dbReference type="Proteomes" id="UP000062260"/>
    </source>
</evidence>
<dbReference type="InterPro" id="IPR025164">
    <property type="entry name" value="Toastrack_DUF4097"/>
</dbReference>
<sequence length="452" mass="50160">MQENYRQRILGLVESGSLNQAEADILLANYQDQVNHANNQTDTSQAKSETGQTRGQSKQGLAARYQQLLNQRRAKQDQLNSLTEDFQDYAREQLAADISLLDQQIAQLAQDLGYVDQVDGHGQDQVEQGQTQTASHKDGYQSGEQPGTDWRQMLADGLVTLRDNVQKTIDFEKTRLGVPIPKLISHQYDQEIIYPGDQVKIIRANVGKGSIKINRHNQDQVIVHAWGKMIGDYAEETAGAAFRNRSQLSLDDQILTISGDAKAMSMNLTISLPNHYFDLIDLSIWSGPISVDQVEVGDFQVKAIDGEISLTDIQAKFIDIDQKHGSQNLDQVVGQTQVLKTLSGDIRLVGGVRSLKMSTINGSLRASLVNDDLGDIAMTSKNGQVKLNLPDHLPVQGQAQIKSGQLRFYKDDFISQLLSQDSFNKRVSFSRKGQGDLVNVDLETLAGDIWIK</sequence>
<feature type="region of interest" description="Disordered" evidence="1">
    <location>
        <begin position="39"/>
        <end position="61"/>
    </location>
</feature>
<dbReference type="Pfam" id="PF13349">
    <property type="entry name" value="DUF4097"/>
    <property type="match status" value="1"/>
</dbReference>
<dbReference type="STRING" id="128944.AWM75_05210"/>
<dbReference type="EMBL" id="CP014163">
    <property type="protein sequence ID" value="AMB99430.1"/>
    <property type="molecule type" value="Genomic_DNA"/>
</dbReference>
<feature type="compositionally biased region" description="Polar residues" evidence="1">
    <location>
        <begin position="125"/>
        <end position="134"/>
    </location>
</feature>
<name>A0A120IAY0_9LACT</name>
<feature type="compositionally biased region" description="Polar residues" evidence="1">
    <location>
        <begin position="39"/>
        <end position="59"/>
    </location>
</feature>
<protein>
    <recommendedName>
        <fullName evidence="2">DUF4097 domain-containing protein</fullName>
    </recommendedName>
</protein>
<reference evidence="3 4" key="1">
    <citation type="journal article" date="2016" name="Genome Announc.">
        <title>Complete Genome Sequences of Aerococcus christensenii CCUG 28831T, Aerococcus sanguinicola CCUG 43001T, Aerococcus urinae CCUG 36881T, Aerococcus urinaeequi CCUG 28094T, Aerococcus urinaehominis CCUG 42038 BT, and Aerococcus viridans CCUG 4311T.</title>
        <authorList>
            <person name="Carkaci D."/>
            <person name="Dargis R."/>
            <person name="Nielsen X.C."/>
            <person name="Skovgaard O."/>
            <person name="Fuursted K."/>
            <person name="Christensen J.J."/>
        </authorList>
    </citation>
    <scope>NUCLEOTIDE SEQUENCE [LARGE SCALE GENOMIC DNA]</scope>
    <source>
        <strain evidence="3 4">CCUG42038B</strain>
    </source>
</reference>
<evidence type="ECO:0000259" key="2">
    <source>
        <dbReference type="Pfam" id="PF13349"/>
    </source>
</evidence>